<sequence>MASMTTKIAQLFVGTEAAERNHLKRLEREQAQYGKNNKLVSRVTFEKCPPAPPSRFRFSKITDPLPLCRRPKPFIQLEPTPEPVPPVEENPKALIDIPPDASAIDMTDADVRRVCSSSALLDTVAWADNMPAMPEYEGHGRYRLARNVTDERRLECFRKHNASTTDFMLEQVRELDIPGVKPAVYDAFMDEKRRKEEAFKNPYDGTKQAEYIDTQNIDFRRGSLVTRGFSSSTLSNSCSSSALSRRRKSSSQSSAPAENSTRATSRQSSNGRIDLPTSLHKIDETVASAHFTRSKIEKPCEFNASGDPDNAVASDDDDDDEWSDAPSIPAIHASALSESLRHAQKRPAGSNTALNRPAVKDVVQNNPRPRQSSRPVYHRQHSRDHIRTDTKDIRTGTKDWYPQNKVLDDPVNDPSRVHNHFVPLNNVLDGPAWQPSEVLNHVRQVRFLDNPMAPHSRVHNRAGTEDREWYMQRVVENDPHPIKAQEHLQPYENKSFSTCAPNAKSWQSMKSKAASHMEQHMGRTVAASSGASNAAKANKQQPEDDWYDSDSDVPLELLVEPPPKPQPRTRGAKVVRFSTVAKAPDTRARGRARATTAVRDAESKADSTVVAAPEKLVGGRARSTTVIHRPIVPPVVEMTKDGAAAA</sequence>
<feature type="compositionally biased region" description="Basic and acidic residues" evidence="1">
    <location>
        <begin position="383"/>
        <end position="397"/>
    </location>
</feature>
<feature type="compositionally biased region" description="Polar residues" evidence="1">
    <location>
        <begin position="255"/>
        <end position="271"/>
    </location>
</feature>
<dbReference type="EMBL" id="LFJN01000008">
    <property type="protein sequence ID" value="KPI41941.1"/>
    <property type="molecule type" value="Genomic_DNA"/>
</dbReference>
<dbReference type="RefSeq" id="XP_018001904.1">
    <property type="nucleotide sequence ID" value="XM_018145889.1"/>
</dbReference>
<comment type="caution">
    <text evidence="2">The sequence shown here is derived from an EMBL/GenBank/DDBJ whole genome shotgun (WGS) entry which is preliminary data.</text>
</comment>
<accession>A0A0N0NNS9</accession>
<feature type="compositionally biased region" description="Low complexity" evidence="1">
    <location>
        <begin position="526"/>
        <end position="539"/>
    </location>
</feature>
<feature type="region of interest" description="Disordered" evidence="1">
    <location>
        <begin position="339"/>
        <end position="405"/>
    </location>
</feature>
<evidence type="ECO:0000313" key="3">
    <source>
        <dbReference type="Proteomes" id="UP000038010"/>
    </source>
</evidence>
<evidence type="ECO:0000313" key="2">
    <source>
        <dbReference type="EMBL" id="KPI41941.1"/>
    </source>
</evidence>
<feature type="region of interest" description="Disordered" evidence="1">
    <location>
        <begin position="299"/>
        <end position="326"/>
    </location>
</feature>
<dbReference type="AlphaFoldDB" id="A0A0N0NNS9"/>
<reference evidence="2 3" key="1">
    <citation type="submission" date="2015-06" db="EMBL/GenBank/DDBJ databases">
        <title>Draft genome of the ant-associated black yeast Phialophora attae CBS 131958.</title>
        <authorList>
            <person name="Moreno L.F."/>
            <person name="Stielow B.J."/>
            <person name="de Hoog S."/>
            <person name="Vicente V.A."/>
            <person name="Weiss V.A."/>
            <person name="de Vries M."/>
            <person name="Cruz L.M."/>
            <person name="Souza E.M."/>
        </authorList>
    </citation>
    <scope>NUCLEOTIDE SEQUENCE [LARGE SCALE GENOMIC DNA]</scope>
    <source>
        <strain evidence="2 3">CBS 131958</strain>
    </source>
</reference>
<evidence type="ECO:0000256" key="1">
    <source>
        <dbReference type="SAM" id="MobiDB-lite"/>
    </source>
</evidence>
<name>A0A0N0NNS9_9EURO</name>
<dbReference type="Proteomes" id="UP000038010">
    <property type="component" value="Unassembled WGS sequence"/>
</dbReference>
<dbReference type="VEuPathDB" id="FungiDB:AB675_5659"/>
<dbReference type="STRING" id="1664694.A0A0N0NNS9"/>
<feature type="compositionally biased region" description="Acidic residues" evidence="1">
    <location>
        <begin position="314"/>
        <end position="323"/>
    </location>
</feature>
<protein>
    <submittedName>
        <fullName evidence="2">Uncharacterized protein</fullName>
    </submittedName>
</protein>
<feature type="region of interest" description="Disordered" evidence="1">
    <location>
        <begin position="229"/>
        <end position="279"/>
    </location>
</feature>
<gene>
    <name evidence="2" type="ORF">AB675_5659</name>
</gene>
<feature type="compositionally biased region" description="Low complexity" evidence="1">
    <location>
        <begin position="230"/>
        <end position="243"/>
    </location>
</feature>
<feature type="compositionally biased region" description="Polar residues" evidence="1">
    <location>
        <begin position="363"/>
        <end position="374"/>
    </location>
</feature>
<feature type="region of interest" description="Disordered" evidence="1">
    <location>
        <begin position="517"/>
        <end position="550"/>
    </location>
</feature>
<keyword evidence="3" id="KW-1185">Reference proteome</keyword>
<proteinExistence type="predicted"/>
<dbReference type="GeneID" id="28737769"/>
<organism evidence="2 3">
    <name type="scientific">Cyphellophora attinorum</name>
    <dbReference type="NCBI Taxonomy" id="1664694"/>
    <lineage>
        <taxon>Eukaryota</taxon>
        <taxon>Fungi</taxon>
        <taxon>Dikarya</taxon>
        <taxon>Ascomycota</taxon>
        <taxon>Pezizomycotina</taxon>
        <taxon>Eurotiomycetes</taxon>
        <taxon>Chaetothyriomycetidae</taxon>
        <taxon>Chaetothyriales</taxon>
        <taxon>Cyphellophoraceae</taxon>
        <taxon>Cyphellophora</taxon>
    </lineage>
</organism>
<dbReference type="OrthoDB" id="4160901at2759"/>